<evidence type="ECO:0000313" key="4">
    <source>
        <dbReference type="EMBL" id="MFD1463814.1"/>
    </source>
</evidence>
<evidence type="ECO:0000256" key="1">
    <source>
        <dbReference type="HAMAP-Rule" id="MF_00991"/>
    </source>
</evidence>
<organism evidence="4 5">
    <name type="scientific">Paenibacillus farraposensis</name>
    <dbReference type="NCBI Taxonomy" id="2807095"/>
    <lineage>
        <taxon>Bacteria</taxon>
        <taxon>Bacillati</taxon>
        <taxon>Bacillota</taxon>
        <taxon>Bacilli</taxon>
        <taxon>Bacillales</taxon>
        <taxon>Paenibacillaceae</taxon>
        <taxon>Paenibacillus</taxon>
    </lineage>
</organism>
<keyword evidence="5" id="KW-1185">Reference proteome</keyword>
<dbReference type="Proteomes" id="UP001597340">
    <property type="component" value="Unassembled WGS sequence"/>
</dbReference>
<gene>
    <name evidence="1" type="primary">mqnB</name>
    <name evidence="4" type="ORF">ACFQ5D_21195</name>
</gene>
<comment type="function">
    <text evidence="1">Catalyzes the hydrolysis of futalosine (FL) to dehypoxanthine futalosine (DHFL) and hypoxanthine, a step in the biosynthesis of menaquinone (MK, vitamin K2).</text>
</comment>
<dbReference type="HAMAP" id="MF_00991">
    <property type="entry name" value="MqnB"/>
    <property type="match status" value="1"/>
</dbReference>
<name>A0ABW4DIR4_9BACL</name>
<dbReference type="PANTHER" id="PTHR46832:SF2">
    <property type="entry name" value="FUTALOSINE HYDROLASE"/>
    <property type="match status" value="1"/>
</dbReference>
<dbReference type="Pfam" id="PF01048">
    <property type="entry name" value="PNP_UDP_1"/>
    <property type="match status" value="1"/>
</dbReference>
<keyword evidence="4" id="KW-0326">Glycosidase</keyword>
<dbReference type="PANTHER" id="PTHR46832">
    <property type="entry name" value="5'-METHYLTHIOADENOSINE/S-ADENOSYLHOMOCYSTEINE NUCLEOSIDASE"/>
    <property type="match status" value="1"/>
</dbReference>
<dbReference type="InterPro" id="IPR000845">
    <property type="entry name" value="Nucleoside_phosphorylase_d"/>
</dbReference>
<sequence>MEHITSDGRILIMTAVESEREAVLRGLKGDTRFAVELAGVGAPSAAASTALMLAAGDVRLVISAGIGGGFAEAAGLESVVVADAIIAADLGSETADGFSSVDELGFGCSRITVNTAISQRIVQALRAAGQTAVAGPILTVTTATGTSATAEQLAKRVPGAAAEAMEGYGVAVAANKLGLPVMEIRTISNAVGPRDRAAWRIKEALQALEAAFSTITEVI</sequence>
<comment type="similarity">
    <text evidence="1">Belongs to the PNP/UDP phosphorylase family. Futalosine hydrolase subfamily.</text>
</comment>
<dbReference type="NCBIfam" id="TIGR03664">
    <property type="entry name" value="fut_nucase"/>
    <property type="match status" value="1"/>
</dbReference>
<dbReference type="Gene3D" id="3.40.50.1580">
    <property type="entry name" value="Nucleoside phosphorylase domain"/>
    <property type="match status" value="1"/>
</dbReference>
<protein>
    <recommendedName>
        <fullName evidence="1 2">Futalosine hydrolase</fullName>
        <shortName evidence="1">FL hydrolase</shortName>
        <ecNumber evidence="1 2">3.2.2.26</ecNumber>
    </recommendedName>
    <alternativeName>
        <fullName evidence="1">Futalosine nucleosidase</fullName>
    </alternativeName>
    <alternativeName>
        <fullName evidence="1">Menaquinone biosynthetic enzyme MqnB</fullName>
    </alternativeName>
</protein>
<dbReference type="CDD" id="cd17766">
    <property type="entry name" value="futalosine_nucleosidase_MqnB"/>
    <property type="match status" value="1"/>
</dbReference>
<feature type="domain" description="Nucleoside phosphorylase" evidence="3">
    <location>
        <begin position="22"/>
        <end position="213"/>
    </location>
</feature>
<comment type="catalytic activity">
    <reaction evidence="1">
        <text>futalosine + H2O = dehypoxanthine futalosine + hypoxanthine</text>
        <dbReference type="Rhea" id="RHEA:25904"/>
        <dbReference type="ChEBI" id="CHEBI:15377"/>
        <dbReference type="ChEBI" id="CHEBI:17368"/>
        <dbReference type="ChEBI" id="CHEBI:58863"/>
        <dbReference type="ChEBI" id="CHEBI:58864"/>
        <dbReference type="EC" id="3.2.2.26"/>
    </reaction>
</comment>
<dbReference type="SUPFAM" id="SSF53167">
    <property type="entry name" value="Purine and uridine phosphorylases"/>
    <property type="match status" value="1"/>
</dbReference>
<dbReference type="GO" id="GO:0016798">
    <property type="term" value="F:hydrolase activity, acting on glycosyl bonds"/>
    <property type="evidence" value="ECO:0007669"/>
    <property type="project" value="UniProtKB-KW"/>
</dbReference>
<evidence type="ECO:0000313" key="5">
    <source>
        <dbReference type="Proteomes" id="UP001597340"/>
    </source>
</evidence>
<accession>A0ABW4DIR4</accession>
<dbReference type="EMBL" id="JBHTNZ010000044">
    <property type="protein sequence ID" value="MFD1463814.1"/>
    <property type="molecule type" value="Genomic_DNA"/>
</dbReference>
<keyword evidence="1" id="KW-0474">Menaquinone biosynthesis</keyword>
<reference evidence="5" key="1">
    <citation type="journal article" date="2019" name="Int. J. Syst. Evol. Microbiol.">
        <title>The Global Catalogue of Microorganisms (GCM) 10K type strain sequencing project: providing services to taxonomists for standard genome sequencing and annotation.</title>
        <authorList>
            <consortium name="The Broad Institute Genomics Platform"/>
            <consortium name="The Broad Institute Genome Sequencing Center for Infectious Disease"/>
            <person name="Wu L."/>
            <person name="Ma J."/>
        </authorList>
    </citation>
    <scope>NUCLEOTIDE SEQUENCE [LARGE SCALE GENOMIC DNA]</scope>
    <source>
        <strain evidence="5">CCM 9147</strain>
    </source>
</reference>
<comment type="pathway">
    <text evidence="1">Quinol/quinone metabolism; menaquinone biosynthesis.</text>
</comment>
<dbReference type="InterPro" id="IPR035994">
    <property type="entry name" value="Nucleoside_phosphorylase_sf"/>
</dbReference>
<dbReference type="InterPro" id="IPR019963">
    <property type="entry name" value="FL_hydrolase_MqnB"/>
</dbReference>
<evidence type="ECO:0000259" key="3">
    <source>
        <dbReference type="Pfam" id="PF01048"/>
    </source>
</evidence>
<keyword evidence="1 4" id="KW-0378">Hydrolase</keyword>
<dbReference type="EC" id="3.2.2.26" evidence="1 2"/>
<dbReference type="NCBIfam" id="NF006087">
    <property type="entry name" value="PRK08236.1"/>
    <property type="match status" value="1"/>
</dbReference>
<proteinExistence type="inferred from homology"/>
<dbReference type="RefSeq" id="WP_229523120.1">
    <property type="nucleotide sequence ID" value="NZ_JAFFQR010000015.1"/>
</dbReference>
<comment type="caution">
    <text evidence="4">The sequence shown here is derived from an EMBL/GenBank/DDBJ whole genome shotgun (WGS) entry which is preliminary data.</text>
</comment>
<evidence type="ECO:0000256" key="2">
    <source>
        <dbReference type="NCBIfam" id="TIGR03664"/>
    </source>
</evidence>